<dbReference type="Proteomes" id="UP000006906">
    <property type="component" value="Chromosome 3"/>
</dbReference>
<dbReference type="InterPro" id="IPR040008">
    <property type="entry name" value="Ribosomal_mL46"/>
</dbReference>
<dbReference type="SUPFAM" id="SSF55811">
    <property type="entry name" value="Nudix"/>
    <property type="match status" value="1"/>
</dbReference>
<dbReference type="eggNOG" id="KOG4548">
    <property type="taxonomic scope" value="Eukaryota"/>
</dbReference>
<dbReference type="InterPro" id="IPR015797">
    <property type="entry name" value="NUDIX_hydrolase-like_dom_sf"/>
</dbReference>
<dbReference type="EMDB" id="EMD-13480"/>
<dbReference type="OMA" id="FMGVRGF"/>
<dbReference type="AlphaFoldDB" id="A8IWI1"/>
<dbReference type="Gramene" id="PNW85581">
    <property type="protein sequence ID" value="PNW85581"/>
    <property type="gene ID" value="CHLRE_03g193550v5"/>
</dbReference>
<dbReference type="HOGENOM" id="CLU_1074997_0_0_1"/>
<keyword evidence="2" id="KW-1185">Reference proteome</keyword>
<dbReference type="OrthoDB" id="414075at2759"/>
<reference evidence="3" key="2">
    <citation type="journal article" date="2021" name="Nat. Commun.">
        <title>How to build a ribosome from RNA fragments in Chlamydomonas mitochondria.</title>
        <authorList>
            <person name="Waltz F."/>
            <person name="Salinas-Giege T."/>
            <person name="Englmeier R."/>
            <person name="Meichel H."/>
            <person name="Soufari H."/>
            <person name="Kuhn L."/>
            <person name="Pfeffer S."/>
            <person name="Forster F."/>
            <person name="Engel B.D."/>
            <person name="Giege P."/>
            <person name="Drouard L."/>
            <person name="Hashem Y."/>
        </authorList>
    </citation>
    <scope>STRUCTURE BY ELECTRON MICROSCOPY (3.00 ANGSTROMS)</scope>
</reference>
<dbReference type="PANTHER" id="PTHR13124:SF12">
    <property type="entry name" value="LARGE RIBOSOMAL SUBUNIT PROTEIN ML46"/>
    <property type="match status" value="1"/>
</dbReference>
<dbReference type="EMBL" id="CM008964">
    <property type="protein sequence ID" value="PNW85581.1"/>
    <property type="molecule type" value="Genomic_DNA"/>
</dbReference>
<dbReference type="STRING" id="3055.A8IWI1"/>
<dbReference type="FunCoup" id="A8IWI1">
    <property type="interactions" value="588"/>
</dbReference>
<name>A8IWI1_CHLRE</name>
<dbReference type="InterPro" id="IPR033650">
    <property type="entry name" value="Ribosomal_mL46_NUDIX"/>
</dbReference>
<dbReference type="PANTHER" id="PTHR13124">
    <property type="entry name" value="39S RIBOSOMAL PROTEIN L46, MITOCHONDRIAL PRECURSOR-RELATED"/>
    <property type="match status" value="1"/>
</dbReference>
<dbReference type="Gene3D" id="3.90.79.10">
    <property type="entry name" value="Nucleoside Triphosphate Pyrophosphohydrolase"/>
    <property type="match status" value="1"/>
</dbReference>
<dbReference type="CDD" id="cd04661">
    <property type="entry name" value="NUDIX_MRP_L46"/>
    <property type="match status" value="1"/>
</dbReference>
<evidence type="ECO:0007829" key="3">
    <source>
        <dbReference type="PDB" id="7PKT"/>
    </source>
</evidence>
<reference evidence="1 2" key="1">
    <citation type="journal article" date="2007" name="Science">
        <title>The Chlamydomonas genome reveals the evolution of key animal and plant functions.</title>
        <authorList>
            <person name="Merchant S.S."/>
            <person name="Prochnik S.E."/>
            <person name="Vallon O."/>
            <person name="Harris E.H."/>
            <person name="Karpowicz S.J."/>
            <person name="Witman G.B."/>
            <person name="Terry A."/>
            <person name="Salamov A."/>
            <person name="Fritz-Laylin L.K."/>
            <person name="Marechal-Drouard L."/>
            <person name="Marshall W.F."/>
            <person name="Qu L.H."/>
            <person name="Nelson D.R."/>
            <person name="Sanderfoot A.A."/>
            <person name="Spalding M.H."/>
            <person name="Kapitonov V.V."/>
            <person name="Ren Q."/>
            <person name="Ferris P."/>
            <person name="Lindquist E."/>
            <person name="Shapiro H."/>
            <person name="Lucas S.M."/>
            <person name="Grimwood J."/>
            <person name="Schmutz J."/>
            <person name="Cardol P."/>
            <person name="Cerutti H."/>
            <person name="Chanfreau G."/>
            <person name="Chen C.L."/>
            <person name="Cognat V."/>
            <person name="Croft M.T."/>
            <person name="Dent R."/>
            <person name="Dutcher S."/>
            <person name="Fernandez E."/>
            <person name="Fukuzawa H."/>
            <person name="Gonzalez-Ballester D."/>
            <person name="Gonzalez-Halphen D."/>
            <person name="Hallmann A."/>
            <person name="Hanikenne M."/>
            <person name="Hippler M."/>
            <person name="Inwood W."/>
            <person name="Jabbari K."/>
            <person name="Kalanon M."/>
            <person name="Kuras R."/>
            <person name="Lefebvre P.A."/>
            <person name="Lemaire S.D."/>
            <person name="Lobanov A.V."/>
            <person name="Lohr M."/>
            <person name="Manuell A."/>
            <person name="Meier I."/>
            <person name="Mets L."/>
            <person name="Mittag M."/>
            <person name="Mittelmeier T."/>
            <person name="Moroney J.V."/>
            <person name="Moseley J."/>
            <person name="Napoli C."/>
            <person name="Nedelcu A.M."/>
            <person name="Niyogi K."/>
            <person name="Novoselov S.V."/>
            <person name="Paulsen I.T."/>
            <person name="Pazour G."/>
            <person name="Purton S."/>
            <person name="Ral J.P."/>
            <person name="Riano-Pachon D.M."/>
            <person name="Riekhof W."/>
            <person name="Rymarquis L."/>
            <person name="Schroda M."/>
            <person name="Stern D."/>
            <person name="Umen J."/>
            <person name="Willows R."/>
            <person name="Wilson N."/>
            <person name="Zimmer S.L."/>
            <person name="Allmer J."/>
            <person name="Balk J."/>
            <person name="Bisova K."/>
            <person name="Chen C.J."/>
            <person name="Elias M."/>
            <person name="Gendler K."/>
            <person name="Hauser C."/>
            <person name="Lamb M.R."/>
            <person name="Ledford H."/>
            <person name="Long J.C."/>
            <person name="Minagawa J."/>
            <person name="Page M.D."/>
            <person name="Pan J."/>
            <person name="Pootakham W."/>
            <person name="Roje S."/>
            <person name="Rose A."/>
            <person name="Stahlberg E."/>
            <person name="Terauchi A.M."/>
            <person name="Yang P."/>
            <person name="Ball S."/>
            <person name="Bowler C."/>
            <person name="Dieckmann C.L."/>
            <person name="Gladyshev V.N."/>
            <person name="Green P."/>
            <person name="Jorgensen R."/>
            <person name="Mayfield S."/>
            <person name="Mueller-Roeber B."/>
            <person name="Rajamani S."/>
            <person name="Sayre R.T."/>
            <person name="Brokstein P."/>
            <person name="Dubchak I."/>
            <person name="Goodstein D."/>
            <person name="Hornick L."/>
            <person name="Huang Y.W."/>
            <person name="Jhaveri J."/>
            <person name="Luo Y."/>
            <person name="Martinez D."/>
            <person name="Ngau W.C."/>
            <person name="Otillar B."/>
            <person name="Poliakov A."/>
            <person name="Porter A."/>
            <person name="Szajkowski L."/>
            <person name="Werner G."/>
            <person name="Zhou K."/>
            <person name="Grigoriev I.V."/>
            <person name="Rokhsar D.S."/>
            <person name="Grossman A.R."/>
        </authorList>
    </citation>
    <scope>NUCLEOTIDE SEQUENCE [LARGE SCALE GENOMIC DNA]</scope>
    <source>
        <strain evidence="2">CC-503</strain>
    </source>
</reference>
<accession>A8IWI1</accession>
<dbReference type="KEGG" id="cre:CHLRE_03g193550v5"/>
<proteinExistence type="evidence at protein level"/>
<dbReference type="GO" id="GO:0005762">
    <property type="term" value="C:mitochondrial large ribosomal subunit"/>
    <property type="evidence" value="ECO:0000318"/>
    <property type="project" value="GO_Central"/>
</dbReference>
<gene>
    <name evidence="1" type="ORF">CHLRE_03g193550v5</name>
</gene>
<dbReference type="PaxDb" id="3055-EDP03132"/>
<evidence type="ECO:0000313" key="1">
    <source>
        <dbReference type="EMBL" id="PNW85581.1"/>
    </source>
</evidence>
<sequence length="259" mass="27295">MRSAGSLIAKSLFAVSTCGNRSCAGLLTRGYGAEAASATVNDGASTSGEGPIIAACVLQRLPLVRPRLTTGEQAQLALERQRALQTGELKDYPQNMAVTGKDDAGSKQQQQDLRAFDPVPATTAADSNGDVSTMRRRLADSLYLVVRGGPAAGGGGGEWAFPQAVNTAEESISDTAQRALYGAIGRSHPVYFIGNAPMGHVRALPAGTSFFMLAQVVDDPWDTQLLPGAAQELAWVTKQELLGSYLSDARLRELVSKML</sequence>
<protein>
    <submittedName>
        <fullName evidence="1">Uncharacterized protein</fullName>
    </submittedName>
</protein>
<dbReference type="FunFam" id="3.90.79.10:FF:000088">
    <property type="entry name" value="Mitochondrial ribosomal protein L17"/>
    <property type="match status" value="1"/>
</dbReference>
<dbReference type="GO" id="GO:0003735">
    <property type="term" value="F:structural constituent of ribosome"/>
    <property type="evidence" value="ECO:0000318"/>
    <property type="project" value="GO_Central"/>
</dbReference>
<organism evidence="1 2">
    <name type="scientific">Chlamydomonas reinhardtii</name>
    <name type="common">Chlamydomonas smithii</name>
    <dbReference type="NCBI Taxonomy" id="3055"/>
    <lineage>
        <taxon>Eukaryota</taxon>
        <taxon>Viridiplantae</taxon>
        <taxon>Chlorophyta</taxon>
        <taxon>core chlorophytes</taxon>
        <taxon>Chlorophyceae</taxon>
        <taxon>CS clade</taxon>
        <taxon>Chlamydomonadales</taxon>
        <taxon>Chlamydomonadaceae</taxon>
        <taxon>Chlamydomonas</taxon>
    </lineage>
</organism>
<evidence type="ECO:0000313" key="2">
    <source>
        <dbReference type="Proteomes" id="UP000006906"/>
    </source>
</evidence>
<dbReference type="InParanoid" id="A8IWI1"/>
<keyword evidence="3" id="KW-0002">3D-structure</keyword>
<dbReference type="SMR" id="A8IWI1"/>
<dbReference type="PDB" id="7PKT">
    <property type="method" value="EM"/>
    <property type="resolution" value="3.00 A"/>
    <property type="chains" value="G=1-259"/>
</dbReference>
<dbReference type="RefSeq" id="XP_001693106.1">
    <property type="nucleotide sequence ID" value="XM_001693054.2"/>
</dbReference>
<dbReference type="GeneID" id="5718702"/>